<gene>
    <name evidence="1" type="ORF">S03H2_65093</name>
</gene>
<dbReference type="AlphaFoldDB" id="X1K0V9"/>
<comment type="caution">
    <text evidence="1">The sequence shown here is derived from an EMBL/GenBank/DDBJ whole genome shotgun (WGS) entry which is preliminary data.</text>
</comment>
<name>X1K0V9_9ZZZZ</name>
<organism evidence="1">
    <name type="scientific">marine sediment metagenome</name>
    <dbReference type="NCBI Taxonomy" id="412755"/>
    <lineage>
        <taxon>unclassified sequences</taxon>
        <taxon>metagenomes</taxon>
        <taxon>ecological metagenomes</taxon>
    </lineage>
</organism>
<proteinExistence type="predicted"/>
<protein>
    <submittedName>
        <fullName evidence="1">Uncharacterized protein</fullName>
    </submittedName>
</protein>
<reference evidence="1" key="1">
    <citation type="journal article" date="2014" name="Front. Microbiol.">
        <title>High frequency of phylogenetically diverse reductive dehalogenase-homologous genes in deep subseafloor sedimentary metagenomes.</title>
        <authorList>
            <person name="Kawai M."/>
            <person name="Futagami T."/>
            <person name="Toyoda A."/>
            <person name="Takaki Y."/>
            <person name="Nishi S."/>
            <person name="Hori S."/>
            <person name="Arai W."/>
            <person name="Tsubouchi T."/>
            <person name="Morono Y."/>
            <person name="Uchiyama I."/>
            <person name="Ito T."/>
            <person name="Fujiyama A."/>
            <person name="Inagaki F."/>
            <person name="Takami H."/>
        </authorList>
    </citation>
    <scope>NUCLEOTIDE SEQUENCE</scope>
    <source>
        <strain evidence="1">Expedition CK06-06</strain>
    </source>
</reference>
<dbReference type="EMBL" id="BARU01042349">
    <property type="protein sequence ID" value="GAH83914.1"/>
    <property type="molecule type" value="Genomic_DNA"/>
</dbReference>
<sequence>MGLMISSKSSDKEYSFGYSGLHQIRWITYRICGGKKNYVEFMSMQDGSLHRKDFKYPNCESFDFLNPGSRFFLACHKEMNI</sequence>
<evidence type="ECO:0000313" key="1">
    <source>
        <dbReference type="EMBL" id="GAH83914.1"/>
    </source>
</evidence>
<accession>X1K0V9</accession>